<dbReference type="AlphaFoldDB" id="H3A5V1"/>
<dbReference type="OMA" id="YWYNELE"/>
<evidence type="ECO:0000259" key="1">
    <source>
        <dbReference type="PROSITE" id="PS50804"/>
    </source>
</evidence>
<dbReference type="Ensembl" id="ENSLACT00000005066.1">
    <property type="protein sequence ID" value="ENSLACP00000005022.1"/>
    <property type="gene ID" value="ENSLACG00000004464.1"/>
</dbReference>
<dbReference type="InterPro" id="IPR038269">
    <property type="entry name" value="SCAN_sf"/>
</dbReference>
<evidence type="ECO:0000313" key="2">
    <source>
        <dbReference type="Ensembl" id="ENSLACP00000005022.1"/>
    </source>
</evidence>
<dbReference type="PANTHER" id="PTHR46888:SF15">
    <property type="entry name" value="ZINC FINGER AND SCAN DOMAIN-CONTAINING PROTEIN 12-LIKE"/>
    <property type="match status" value="1"/>
</dbReference>
<dbReference type="SUPFAM" id="SSF50630">
    <property type="entry name" value="Acid proteases"/>
    <property type="match status" value="1"/>
</dbReference>
<organism evidence="2 3">
    <name type="scientific">Latimeria chalumnae</name>
    <name type="common">Coelacanth</name>
    <dbReference type="NCBI Taxonomy" id="7897"/>
    <lineage>
        <taxon>Eukaryota</taxon>
        <taxon>Metazoa</taxon>
        <taxon>Chordata</taxon>
        <taxon>Craniata</taxon>
        <taxon>Vertebrata</taxon>
        <taxon>Euteleostomi</taxon>
        <taxon>Coelacanthiformes</taxon>
        <taxon>Coelacanthidae</taxon>
        <taxon>Latimeria</taxon>
    </lineage>
</organism>
<dbReference type="SMART" id="SM00431">
    <property type="entry name" value="SCAN"/>
    <property type="match status" value="1"/>
</dbReference>
<dbReference type="Proteomes" id="UP000008672">
    <property type="component" value="Unassembled WGS sequence"/>
</dbReference>
<dbReference type="eggNOG" id="KOG1721">
    <property type="taxonomic scope" value="Eukaryota"/>
</dbReference>
<sequence>IRTSHFLQKMTLKDDVEAYLLSFERCAEWEAWSRAQWDGIVAPVLVGDAQKAYFNLEPEATSGYTLLKTEILARAGVTPMVWAQRFHTWNLQEGKAPRSQMFDLVHLAWRWLQPEINTPVRIVELLMMDRYLRALPPAIRKWIRQGDPVNAQELIALVERQVVAEELTRTPTMMGKGGTKERSQTMKGLAGVGEGWSKGSRGNGDLKKLKRSFRCYWYNELEHIAVQCPNAVEPMQCNLGDPECGKPMKVNGKEMMALTDSSSAVTLVCIALVRPSHLEHSQKTSITCMHGDVNFYPTTKVEIEVQNHTFDVMVGVVSKFPHPVIIGRDFPE</sequence>
<dbReference type="Gene3D" id="2.40.70.10">
    <property type="entry name" value="Acid Proteases"/>
    <property type="match status" value="1"/>
</dbReference>
<dbReference type="GeneTree" id="ENSGT00940000159113"/>
<accession>H3A5V1</accession>
<reference evidence="2" key="3">
    <citation type="submission" date="2025-09" db="UniProtKB">
        <authorList>
            <consortium name="Ensembl"/>
        </authorList>
    </citation>
    <scope>IDENTIFICATION</scope>
</reference>
<proteinExistence type="predicted"/>
<dbReference type="FunCoup" id="H3A5V1">
    <property type="interactions" value="4312"/>
</dbReference>
<reference evidence="3" key="1">
    <citation type="submission" date="2011-08" db="EMBL/GenBank/DDBJ databases">
        <title>The draft genome of Latimeria chalumnae.</title>
        <authorList>
            <person name="Di Palma F."/>
            <person name="Alfoldi J."/>
            <person name="Johnson J."/>
            <person name="Berlin A."/>
            <person name="Gnerre S."/>
            <person name="Jaffe D."/>
            <person name="MacCallum I."/>
            <person name="Young S."/>
            <person name="Walker B.J."/>
            <person name="Lander E."/>
            <person name="Lindblad-Toh K."/>
        </authorList>
    </citation>
    <scope>NUCLEOTIDE SEQUENCE [LARGE SCALE GENOMIC DNA]</scope>
    <source>
        <strain evidence="3">Wild caught</strain>
    </source>
</reference>
<name>H3A5V1_LATCH</name>
<dbReference type="SUPFAM" id="SSF47353">
    <property type="entry name" value="Retrovirus capsid dimerization domain-like"/>
    <property type="match status" value="1"/>
</dbReference>
<dbReference type="PANTHER" id="PTHR46888">
    <property type="entry name" value="ZINC KNUCKLE DOMAINCONTAINING PROTEIN-RELATED"/>
    <property type="match status" value="1"/>
</dbReference>
<evidence type="ECO:0000313" key="3">
    <source>
        <dbReference type="Proteomes" id="UP000008672"/>
    </source>
</evidence>
<dbReference type="Pfam" id="PF02023">
    <property type="entry name" value="SCAN"/>
    <property type="match status" value="1"/>
</dbReference>
<dbReference type="EMBL" id="AFYH01253666">
    <property type="status" value="NOT_ANNOTATED_CDS"/>
    <property type="molecule type" value="Genomic_DNA"/>
</dbReference>
<dbReference type="PROSITE" id="PS50804">
    <property type="entry name" value="SCAN_BOX"/>
    <property type="match status" value="1"/>
</dbReference>
<dbReference type="InParanoid" id="H3A5V1"/>
<dbReference type="Gene3D" id="1.10.4020.10">
    <property type="entry name" value="DNA breaking-rejoining enzymes"/>
    <property type="match status" value="1"/>
</dbReference>
<feature type="domain" description="SCAN box" evidence="1">
    <location>
        <begin position="84"/>
        <end position="159"/>
    </location>
</feature>
<protein>
    <recommendedName>
        <fullName evidence="1">SCAN box domain-containing protein</fullName>
    </recommendedName>
</protein>
<dbReference type="InterPro" id="IPR021109">
    <property type="entry name" value="Peptidase_aspartic_dom_sf"/>
</dbReference>
<dbReference type="InterPro" id="IPR003309">
    <property type="entry name" value="SCAN_dom"/>
</dbReference>
<keyword evidence="3" id="KW-1185">Reference proteome</keyword>
<reference evidence="2" key="2">
    <citation type="submission" date="2025-08" db="UniProtKB">
        <authorList>
            <consortium name="Ensembl"/>
        </authorList>
    </citation>
    <scope>IDENTIFICATION</scope>
</reference>
<dbReference type="HOGENOM" id="CLU_066570_0_0_1"/>